<reference evidence="2" key="1">
    <citation type="submission" date="2006-10" db="EMBL/GenBank/DDBJ databases">
        <authorList>
            <person name="Amadeo P."/>
            <person name="Zhao Q."/>
            <person name="Wortman J."/>
            <person name="Fraser-Liggett C."/>
            <person name="Carlton J."/>
        </authorList>
    </citation>
    <scope>NUCLEOTIDE SEQUENCE</scope>
    <source>
        <strain evidence="2">G3</strain>
    </source>
</reference>
<name>A2DGR8_TRIV3</name>
<protein>
    <recommendedName>
        <fullName evidence="4">Right handed beta helix domain-containing protein</fullName>
    </recommendedName>
</protein>
<evidence type="ECO:0000256" key="1">
    <source>
        <dbReference type="SAM" id="Phobius"/>
    </source>
</evidence>
<gene>
    <name evidence="2" type="ORF">TVAG_110680</name>
</gene>
<keyword evidence="1" id="KW-1133">Transmembrane helix</keyword>
<accession>A2DGR8</accession>
<evidence type="ECO:0000313" key="3">
    <source>
        <dbReference type="Proteomes" id="UP000001542"/>
    </source>
</evidence>
<dbReference type="AlphaFoldDB" id="A2DGR8"/>
<sequence length="588" mass="65941">MTLIRLDNSNTYFADTVFRNCNSGDLPVIFSQNSEVIIENTKFTRLDLFTFAHFIKSKVSFVEDEILNNRIKKYFISACHQSEIQIANCSITSNMFNSFSYLEKISILRISDSTLMKNTGMIVHSHNSSINLNFLKILQQDSKDQVFSCFESNINMDHIDIDKSTFTNFILSVSNENGNIEIYNSKIIESNTVNYAIDQTGGKITVDSFRFFNFSIQNGGLFKLLDLNEANISNMNVSYASVSSYSFAGVLIQNNTKVNLSKINFEINDICPIYINNSNFLIEDSSFVMNHCVPNPRIQQSQSIFNVFNANSSEIKNISFVENSALNGAMYFVNSSSIISSSTFSQNFALESSCLGSLGSSITATHSKFSNNNSTKRGGVSFIKESLINFDACHFLSNFAPTGGVIFSENNDNIMISNLELKGNTANTSSSFIQDINSKIISLSNIRVDSDFDSSVSATAELILSSAKFNCKFWCKEVSNQKKVQHKANEKDKIESSQPMNHIVIDDSKKNQLGYENNEKDTSKQDFNAKIDMNPNKKQSYSTGFVLFICGLPIALIIVTIIIARKLGMRNINRFVRKTFTKKGKHQI</sequence>
<organism evidence="2 3">
    <name type="scientific">Trichomonas vaginalis (strain ATCC PRA-98 / G3)</name>
    <dbReference type="NCBI Taxonomy" id="412133"/>
    <lineage>
        <taxon>Eukaryota</taxon>
        <taxon>Metamonada</taxon>
        <taxon>Parabasalia</taxon>
        <taxon>Trichomonadida</taxon>
        <taxon>Trichomonadidae</taxon>
        <taxon>Trichomonas</taxon>
    </lineage>
</organism>
<keyword evidence="3" id="KW-1185">Reference proteome</keyword>
<dbReference type="SMR" id="A2DGR8"/>
<dbReference type="EMBL" id="DS113198">
    <property type="protein sequence ID" value="EAY20455.1"/>
    <property type="molecule type" value="Genomic_DNA"/>
</dbReference>
<dbReference type="RefSeq" id="XP_001581441.1">
    <property type="nucleotide sequence ID" value="XM_001581391.1"/>
</dbReference>
<evidence type="ECO:0000313" key="2">
    <source>
        <dbReference type="EMBL" id="EAY20455.1"/>
    </source>
</evidence>
<dbReference type="VEuPathDB" id="TrichDB:TVAG_110680"/>
<evidence type="ECO:0008006" key="4">
    <source>
        <dbReference type="Google" id="ProtNLM"/>
    </source>
</evidence>
<feature type="transmembrane region" description="Helical" evidence="1">
    <location>
        <begin position="541"/>
        <end position="564"/>
    </location>
</feature>
<keyword evidence="1" id="KW-0472">Membrane</keyword>
<dbReference type="InParanoid" id="A2DGR8"/>
<dbReference type="Proteomes" id="UP000001542">
    <property type="component" value="Unassembled WGS sequence"/>
</dbReference>
<reference evidence="2" key="2">
    <citation type="journal article" date="2007" name="Science">
        <title>Draft genome sequence of the sexually transmitted pathogen Trichomonas vaginalis.</title>
        <authorList>
            <person name="Carlton J.M."/>
            <person name="Hirt R.P."/>
            <person name="Silva J.C."/>
            <person name="Delcher A.L."/>
            <person name="Schatz M."/>
            <person name="Zhao Q."/>
            <person name="Wortman J.R."/>
            <person name="Bidwell S.L."/>
            <person name="Alsmark U.C.M."/>
            <person name="Besteiro S."/>
            <person name="Sicheritz-Ponten T."/>
            <person name="Noel C.J."/>
            <person name="Dacks J.B."/>
            <person name="Foster P.G."/>
            <person name="Simillion C."/>
            <person name="Van de Peer Y."/>
            <person name="Miranda-Saavedra D."/>
            <person name="Barton G.J."/>
            <person name="Westrop G.D."/>
            <person name="Mueller S."/>
            <person name="Dessi D."/>
            <person name="Fiori P.L."/>
            <person name="Ren Q."/>
            <person name="Paulsen I."/>
            <person name="Zhang H."/>
            <person name="Bastida-Corcuera F.D."/>
            <person name="Simoes-Barbosa A."/>
            <person name="Brown M.T."/>
            <person name="Hayes R.D."/>
            <person name="Mukherjee M."/>
            <person name="Okumura C.Y."/>
            <person name="Schneider R."/>
            <person name="Smith A.J."/>
            <person name="Vanacova S."/>
            <person name="Villalvazo M."/>
            <person name="Haas B.J."/>
            <person name="Pertea M."/>
            <person name="Feldblyum T.V."/>
            <person name="Utterback T.R."/>
            <person name="Shu C.L."/>
            <person name="Osoegawa K."/>
            <person name="de Jong P.J."/>
            <person name="Hrdy I."/>
            <person name="Horvathova L."/>
            <person name="Zubacova Z."/>
            <person name="Dolezal P."/>
            <person name="Malik S.B."/>
            <person name="Logsdon J.M. Jr."/>
            <person name="Henze K."/>
            <person name="Gupta A."/>
            <person name="Wang C.C."/>
            <person name="Dunne R.L."/>
            <person name="Upcroft J.A."/>
            <person name="Upcroft P."/>
            <person name="White O."/>
            <person name="Salzberg S.L."/>
            <person name="Tang P."/>
            <person name="Chiu C.-H."/>
            <person name="Lee Y.-S."/>
            <person name="Embley T.M."/>
            <person name="Coombs G.H."/>
            <person name="Mottram J.C."/>
            <person name="Tachezy J."/>
            <person name="Fraser-Liggett C.M."/>
            <person name="Johnson P.J."/>
        </authorList>
    </citation>
    <scope>NUCLEOTIDE SEQUENCE [LARGE SCALE GENOMIC DNA]</scope>
    <source>
        <strain evidence="2">G3</strain>
    </source>
</reference>
<keyword evidence="1" id="KW-0812">Transmembrane</keyword>
<dbReference type="VEuPathDB" id="TrichDB:TVAGG3_0997350"/>
<proteinExistence type="predicted"/>
<dbReference type="KEGG" id="tva:5465993"/>